<dbReference type="InterPro" id="IPR016181">
    <property type="entry name" value="Acyl_CoA_acyltransferase"/>
</dbReference>
<proteinExistence type="inferred from homology"/>
<evidence type="ECO:0000256" key="7">
    <source>
        <dbReference type="ARBA" id="ARBA00022679"/>
    </source>
</evidence>
<dbReference type="PANTHER" id="PTHR20531:SF1">
    <property type="entry name" value="N-ALPHA-ACETYLTRANSFERASE 40"/>
    <property type="match status" value="1"/>
</dbReference>
<keyword evidence="6" id="KW-0963">Cytoplasm</keyword>
<dbReference type="EC" id="2.3.1.257" evidence="4"/>
<accession>A0A0D1Y4K6</accession>
<evidence type="ECO:0000256" key="1">
    <source>
        <dbReference type="ARBA" id="ARBA00004123"/>
    </source>
</evidence>
<reference evidence="13 14" key="1">
    <citation type="submission" date="2015-01" db="EMBL/GenBank/DDBJ databases">
        <title>The Genome Sequence of Exophiala sideris CBS121828.</title>
        <authorList>
            <consortium name="The Broad Institute Genomics Platform"/>
            <person name="Cuomo C."/>
            <person name="de Hoog S."/>
            <person name="Gorbushina A."/>
            <person name="Stielow B."/>
            <person name="Teixiera M."/>
            <person name="Abouelleil A."/>
            <person name="Chapman S.B."/>
            <person name="Priest M."/>
            <person name="Young S.K."/>
            <person name="Wortman J."/>
            <person name="Nusbaum C."/>
            <person name="Birren B."/>
        </authorList>
    </citation>
    <scope>NUCLEOTIDE SEQUENCE [LARGE SCALE GENOMIC DNA]</scope>
    <source>
        <strain evidence="13 14">CBS 121828</strain>
    </source>
</reference>
<keyword evidence="7" id="KW-0808">Transferase</keyword>
<organism evidence="13 14">
    <name type="scientific">Exophiala sideris</name>
    <dbReference type="NCBI Taxonomy" id="1016849"/>
    <lineage>
        <taxon>Eukaryota</taxon>
        <taxon>Fungi</taxon>
        <taxon>Dikarya</taxon>
        <taxon>Ascomycota</taxon>
        <taxon>Pezizomycotina</taxon>
        <taxon>Eurotiomycetes</taxon>
        <taxon>Chaetothyriomycetidae</taxon>
        <taxon>Chaetothyriales</taxon>
        <taxon>Herpotrichiellaceae</taxon>
        <taxon>Exophiala</taxon>
    </lineage>
</organism>
<dbReference type="Gene3D" id="3.40.630.30">
    <property type="match status" value="1"/>
</dbReference>
<dbReference type="Pfam" id="PF00583">
    <property type="entry name" value="Acetyltransf_1"/>
    <property type="match status" value="1"/>
</dbReference>
<comment type="subcellular location">
    <subcellularLocation>
        <location evidence="2">Cytoplasm</location>
    </subcellularLocation>
    <subcellularLocation>
        <location evidence="1">Nucleus</location>
    </subcellularLocation>
</comment>
<dbReference type="SUPFAM" id="SSF55729">
    <property type="entry name" value="Acyl-CoA N-acyltransferases (Nat)"/>
    <property type="match status" value="1"/>
</dbReference>
<comment type="catalytic activity">
    <reaction evidence="10">
        <text>N-terminal L-seryl-[histone H2A] + acetyl-CoA = N-terminal N(alpha)-acetyl-L-seryl-[histone H2A] + CoA + H(+)</text>
        <dbReference type="Rhea" id="RHEA:50600"/>
        <dbReference type="Rhea" id="RHEA-COMP:12742"/>
        <dbReference type="Rhea" id="RHEA-COMP:12744"/>
        <dbReference type="ChEBI" id="CHEBI:15378"/>
        <dbReference type="ChEBI" id="CHEBI:57287"/>
        <dbReference type="ChEBI" id="CHEBI:57288"/>
        <dbReference type="ChEBI" id="CHEBI:64738"/>
        <dbReference type="ChEBI" id="CHEBI:83690"/>
        <dbReference type="EC" id="2.3.1.257"/>
    </reaction>
</comment>
<evidence type="ECO:0000256" key="5">
    <source>
        <dbReference type="ARBA" id="ARBA00015043"/>
    </source>
</evidence>
<evidence type="ECO:0000313" key="13">
    <source>
        <dbReference type="EMBL" id="KIV77767.1"/>
    </source>
</evidence>
<dbReference type="EMBL" id="KN846954">
    <property type="protein sequence ID" value="KIV77767.1"/>
    <property type="molecule type" value="Genomic_DNA"/>
</dbReference>
<keyword evidence="8" id="KW-0539">Nucleus</keyword>
<name>A0A0D1Y4K6_9EURO</name>
<dbReference type="GO" id="GO:0043998">
    <property type="term" value="F:histone H2A acetyltransferase activity"/>
    <property type="evidence" value="ECO:0007669"/>
    <property type="project" value="InterPro"/>
</dbReference>
<dbReference type="AlphaFoldDB" id="A0A0D1Y4K6"/>
<dbReference type="InterPro" id="IPR000182">
    <property type="entry name" value="GNAT_dom"/>
</dbReference>
<protein>
    <recommendedName>
        <fullName evidence="5">N-alpha-acetyltransferase 40</fullName>
        <ecNumber evidence="4">2.3.1.257</ecNumber>
    </recommendedName>
</protein>
<evidence type="ECO:0000313" key="14">
    <source>
        <dbReference type="Proteomes" id="UP000053599"/>
    </source>
</evidence>
<dbReference type="InterPro" id="IPR039949">
    <property type="entry name" value="NAA40"/>
</dbReference>
<sequence>MAEPNHEHPGTSRKRARLDTDEATKLVESVNALPASRFYEKYYPAICTLTLLHDYKSLVTLQGSAADVSSGTIERCLKLIEQTSAEDYKSSEIKWSTSKKRKEMKLPDMKYFILTKDGQVVGFVSFMITYEDGYEVLYIYEIHFTSEWQGKGLGKKLMNVVEDIGKNVGVTKVMLTVFRANQRAVDWYIKLGYAKDEYSPGPRKLRNGTVKEPSYIIFSKPMNG</sequence>
<evidence type="ECO:0000256" key="10">
    <source>
        <dbReference type="ARBA" id="ARBA00047821"/>
    </source>
</evidence>
<evidence type="ECO:0000256" key="4">
    <source>
        <dbReference type="ARBA" id="ARBA00012950"/>
    </source>
</evidence>
<dbReference type="GO" id="GO:0010485">
    <property type="term" value="F:histone H4 acetyltransferase activity"/>
    <property type="evidence" value="ECO:0007669"/>
    <property type="project" value="InterPro"/>
</dbReference>
<dbReference type="PROSITE" id="PS51186">
    <property type="entry name" value="GNAT"/>
    <property type="match status" value="1"/>
</dbReference>
<comment type="similarity">
    <text evidence="3">Belongs to the acetyltransferase family. NAA40 subfamily.</text>
</comment>
<dbReference type="GO" id="GO:0005634">
    <property type="term" value="C:nucleus"/>
    <property type="evidence" value="ECO:0007669"/>
    <property type="project" value="UniProtKB-SubCell"/>
</dbReference>
<gene>
    <name evidence="13" type="ORF">PV11_09548</name>
</gene>
<evidence type="ECO:0000256" key="9">
    <source>
        <dbReference type="ARBA" id="ARBA00023315"/>
    </source>
</evidence>
<dbReference type="Proteomes" id="UP000053599">
    <property type="component" value="Unassembled WGS sequence"/>
</dbReference>
<evidence type="ECO:0000259" key="12">
    <source>
        <dbReference type="PROSITE" id="PS51186"/>
    </source>
</evidence>
<evidence type="ECO:0000256" key="3">
    <source>
        <dbReference type="ARBA" id="ARBA00008870"/>
    </source>
</evidence>
<dbReference type="CDD" id="cd04301">
    <property type="entry name" value="NAT_SF"/>
    <property type="match status" value="1"/>
</dbReference>
<evidence type="ECO:0000256" key="8">
    <source>
        <dbReference type="ARBA" id="ARBA00023242"/>
    </source>
</evidence>
<dbReference type="GO" id="GO:1990189">
    <property type="term" value="F:protein N-terminal-serine acetyltransferase activity"/>
    <property type="evidence" value="ECO:0007669"/>
    <property type="project" value="UniProtKB-EC"/>
</dbReference>
<evidence type="ECO:0000256" key="6">
    <source>
        <dbReference type="ARBA" id="ARBA00022490"/>
    </source>
</evidence>
<dbReference type="PANTHER" id="PTHR20531">
    <property type="entry name" value="N-ALPHA-ACETYLTRANSFERASE 40"/>
    <property type="match status" value="1"/>
</dbReference>
<dbReference type="STRING" id="1016849.A0A0D1Y4K6"/>
<evidence type="ECO:0000256" key="2">
    <source>
        <dbReference type="ARBA" id="ARBA00004496"/>
    </source>
</evidence>
<dbReference type="OrthoDB" id="424551at2759"/>
<dbReference type="GO" id="GO:0005737">
    <property type="term" value="C:cytoplasm"/>
    <property type="evidence" value="ECO:0007669"/>
    <property type="project" value="UniProtKB-SubCell"/>
</dbReference>
<keyword evidence="9" id="KW-0012">Acyltransferase</keyword>
<comment type="catalytic activity">
    <reaction evidence="11">
        <text>N-terminal L-seryl-[histone H4] + acetyl-CoA = N-terminal N(alpha)-acetyl-L-seryl-[histone H4] + CoA + H(+)</text>
        <dbReference type="Rhea" id="RHEA:50596"/>
        <dbReference type="Rhea" id="RHEA-COMP:12740"/>
        <dbReference type="Rhea" id="RHEA-COMP:12743"/>
        <dbReference type="ChEBI" id="CHEBI:15378"/>
        <dbReference type="ChEBI" id="CHEBI:57287"/>
        <dbReference type="ChEBI" id="CHEBI:57288"/>
        <dbReference type="ChEBI" id="CHEBI:64738"/>
        <dbReference type="ChEBI" id="CHEBI:83690"/>
        <dbReference type="EC" id="2.3.1.257"/>
    </reaction>
</comment>
<feature type="domain" description="N-acetyltransferase" evidence="12">
    <location>
        <begin position="63"/>
        <end position="223"/>
    </location>
</feature>
<dbReference type="HOGENOM" id="CLU_051699_2_0_1"/>
<evidence type="ECO:0000256" key="11">
    <source>
        <dbReference type="ARBA" id="ARBA00049524"/>
    </source>
</evidence>